<sequence>MPEPKPIHMLTLDEEEVIRRNEALIIENETLKDQLQDAYDDIRGLSERLIVLLGVNHFGVQTPEEVRPKYAKVEAAIDDFVNSMERSLRHDQNHRSRVLQAMRSEGLAKAFRTALRSNPDLQAAATNPLTSVSDIWRAYIWRFLLQKLFSQQATWDFYLQPGENATYYIRNINELDYLMGKATDGQFGSYSRRLWKRQALSAIFRTADHSWLRSARNAKTDALCQLLVRVFKVFARPLGEDGAHQLARKIIAAAVELNEHMMIEADDIWTLDLDQIAGPETDFHSRLSDMDLKPVATATALRDNSPLDSIRSRWAMGVIQQRVEALCVVAPAFRYRHIAREGYEYQDPVTLVKPQVLVALKEVSLAVPAQNGAALESPFFVMAQSLGLC</sequence>
<evidence type="ECO:0000313" key="2">
    <source>
        <dbReference type="EMBL" id="KAK2606749.1"/>
    </source>
</evidence>
<comment type="caution">
    <text evidence="2">The sequence shown here is derived from an EMBL/GenBank/DDBJ whole genome shotgun (WGS) entry which is preliminary data.</text>
</comment>
<name>A0AAD9SE24_PHOAM</name>
<keyword evidence="3" id="KW-1185">Reference proteome</keyword>
<dbReference type="EMBL" id="JAUJFL010000003">
    <property type="protein sequence ID" value="KAK2606749.1"/>
    <property type="molecule type" value="Genomic_DNA"/>
</dbReference>
<evidence type="ECO:0000256" key="1">
    <source>
        <dbReference type="SAM" id="Coils"/>
    </source>
</evidence>
<accession>A0AAD9SE24</accession>
<organism evidence="2 3">
    <name type="scientific">Phomopsis amygdali</name>
    <name type="common">Fusicoccum amygdali</name>
    <dbReference type="NCBI Taxonomy" id="1214568"/>
    <lineage>
        <taxon>Eukaryota</taxon>
        <taxon>Fungi</taxon>
        <taxon>Dikarya</taxon>
        <taxon>Ascomycota</taxon>
        <taxon>Pezizomycotina</taxon>
        <taxon>Sordariomycetes</taxon>
        <taxon>Sordariomycetidae</taxon>
        <taxon>Diaporthales</taxon>
        <taxon>Diaporthaceae</taxon>
        <taxon>Diaporthe</taxon>
    </lineage>
</organism>
<feature type="coiled-coil region" evidence="1">
    <location>
        <begin position="14"/>
        <end position="48"/>
    </location>
</feature>
<keyword evidence="1" id="KW-0175">Coiled coil</keyword>
<proteinExistence type="predicted"/>
<dbReference type="Proteomes" id="UP001265746">
    <property type="component" value="Unassembled WGS sequence"/>
</dbReference>
<gene>
    <name evidence="2" type="ORF">N8I77_005480</name>
</gene>
<protein>
    <submittedName>
        <fullName evidence="2">Uncharacterized protein</fullName>
    </submittedName>
</protein>
<evidence type="ECO:0000313" key="3">
    <source>
        <dbReference type="Proteomes" id="UP001265746"/>
    </source>
</evidence>
<dbReference type="AlphaFoldDB" id="A0AAD9SE24"/>
<reference evidence="2" key="1">
    <citation type="submission" date="2023-06" db="EMBL/GenBank/DDBJ databases">
        <authorList>
            <person name="Noh H."/>
        </authorList>
    </citation>
    <scope>NUCLEOTIDE SEQUENCE</scope>
    <source>
        <strain evidence="2">DUCC20226</strain>
    </source>
</reference>